<dbReference type="SUPFAM" id="SSF54001">
    <property type="entry name" value="Cysteine proteinases"/>
    <property type="match status" value="1"/>
</dbReference>
<name>A0A644Z3S4_9ZZZZ</name>
<dbReference type="PIRSF" id="PIRSF005700">
    <property type="entry name" value="PepC"/>
    <property type="match status" value="1"/>
</dbReference>
<dbReference type="AlphaFoldDB" id="A0A644Z3S4"/>
<dbReference type="InterPro" id="IPR004134">
    <property type="entry name" value="Peptidase_C1B"/>
</dbReference>
<proteinExistence type="inferred from homology"/>
<evidence type="ECO:0000256" key="4">
    <source>
        <dbReference type="PIRNR" id="PIRNR005700"/>
    </source>
</evidence>
<organism evidence="5">
    <name type="scientific">bioreactor metagenome</name>
    <dbReference type="NCBI Taxonomy" id="1076179"/>
    <lineage>
        <taxon>unclassified sequences</taxon>
        <taxon>metagenomes</taxon>
        <taxon>ecological metagenomes</taxon>
    </lineage>
</organism>
<dbReference type="GO" id="GO:0043418">
    <property type="term" value="P:homocysteine catabolic process"/>
    <property type="evidence" value="ECO:0007669"/>
    <property type="project" value="TreeGrafter"/>
</dbReference>
<accession>A0A644Z3S4</accession>
<evidence type="ECO:0008006" key="6">
    <source>
        <dbReference type="Google" id="ProtNLM"/>
    </source>
</evidence>
<keyword evidence="3 4" id="KW-0788">Thiol protease</keyword>
<dbReference type="Pfam" id="PF03051">
    <property type="entry name" value="Peptidase_C1_2"/>
    <property type="match status" value="1"/>
</dbReference>
<dbReference type="InterPro" id="IPR038765">
    <property type="entry name" value="Papain-like_cys_pep_sf"/>
</dbReference>
<protein>
    <recommendedName>
        <fullName evidence="6">Aminopeptidase</fullName>
    </recommendedName>
</protein>
<keyword evidence="1 4" id="KW-0645">Protease</keyword>
<evidence type="ECO:0000256" key="2">
    <source>
        <dbReference type="ARBA" id="ARBA00022801"/>
    </source>
</evidence>
<evidence type="ECO:0000313" key="5">
    <source>
        <dbReference type="EMBL" id="MPM35257.1"/>
    </source>
</evidence>
<reference evidence="5" key="1">
    <citation type="submission" date="2019-08" db="EMBL/GenBank/DDBJ databases">
        <authorList>
            <person name="Kucharzyk K."/>
            <person name="Murdoch R.W."/>
            <person name="Higgins S."/>
            <person name="Loffler F."/>
        </authorList>
    </citation>
    <scope>NUCLEOTIDE SEQUENCE</scope>
</reference>
<dbReference type="GO" id="GO:0006508">
    <property type="term" value="P:proteolysis"/>
    <property type="evidence" value="ECO:0007669"/>
    <property type="project" value="UniProtKB-KW"/>
</dbReference>
<dbReference type="GO" id="GO:0009636">
    <property type="term" value="P:response to toxic substance"/>
    <property type="evidence" value="ECO:0007669"/>
    <property type="project" value="TreeGrafter"/>
</dbReference>
<dbReference type="Gene3D" id="3.90.70.10">
    <property type="entry name" value="Cysteine proteinases"/>
    <property type="match status" value="1"/>
</dbReference>
<dbReference type="EMBL" id="VSSQ01007226">
    <property type="protein sequence ID" value="MPM35257.1"/>
    <property type="molecule type" value="Genomic_DNA"/>
</dbReference>
<dbReference type="PANTHER" id="PTHR10363:SF2">
    <property type="entry name" value="BLEOMYCIN HYDROLASE"/>
    <property type="match status" value="1"/>
</dbReference>
<dbReference type="GO" id="GO:0005737">
    <property type="term" value="C:cytoplasm"/>
    <property type="evidence" value="ECO:0007669"/>
    <property type="project" value="TreeGrafter"/>
</dbReference>
<evidence type="ECO:0000256" key="3">
    <source>
        <dbReference type="ARBA" id="ARBA00022807"/>
    </source>
</evidence>
<keyword evidence="2 4" id="KW-0378">Hydrolase</keyword>
<gene>
    <name evidence="5" type="ORF">SDC9_81847</name>
</gene>
<evidence type="ECO:0000256" key="1">
    <source>
        <dbReference type="ARBA" id="ARBA00022670"/>
    </source>
</evidence>
<dbReference type="GO" id="GO:0070005">
    <property type="term" value="F:cysteine-type aminopeptidase activity"/>
    <property type="evidence" value="ECO:0007669"/>
    <property type="project" value="InterPro"/>
</dbReference>
<dbReference type="PANTHER" id="PTHR10363">
    <property type="entry name" value="BLEOMYCIN HYDROLASE"/>
    <property type="match status" value="1"/>
</dbReference>
<sequence>MNERRKVIFTIIICLISSLTNCQNIYDTLALIIHTPVKDQQMSSTCWSFATTSFIESELIKTGQKDPDISEMFFALHALQAKCIMHVRMQGNNFFTPGGQMHDVMEVVRNYGLMPESVYGGYTMKSGGHNHAALDTALLDYMNSISALRYPALYADWQQSADSIISHYLGNPPQKFDYKGIPYSPESYRDSMHFNPDKYITITSYSHHPYYSWFVLEDRFNWAMKPYYNVPPRVFQMICDSALLKGYSVVWDSDVSEKSYNAEAGAAIINLKNTDDTTAIRQRMFDNHETTVDHVMHIVGIMKKYNGDTYYLVKNSWGEYGRNKGYINMNRGFFILKTVAIMVNVDALPEEVKQEIGIRG</sequence>
<comment type="similarity">
    <text evidence="4">Belongs to the peptidase C1 family.</text>
</comment>
<comment type="caution">
    <text evidence="5">The sequence shown here is derived from an EMBL/GenBank/DDBJ whole genome shotgun (WGS) entry which is preliminary data.</text>
</comment>